<keyword evidence="9" id="KW-0966">Cell projection</keyword>
<evidence type="ECO:0000256" key="2">
    <source>
        <dbReference type="ARBA" id="ARBA00022475"/>
    </source>
</evidence>
<evidence type="ECO:0000256" key="5">
    <source>
        <dbReference type="ARBA" id="ARBA00023136"/>
    </source>
</evidence>
<feature type="region of interest" description="Disordered" evidence="6">
    <location>
        <begin position="327"/>
        <end position="350"/>
    </location>
</feature>
<feature type="transmembrane region" description="Helical" evidence="7">
    <location>
        <begin position="215"/>
        <end position="236"/>
    </location>
</feature>
<dbReference type="InterPro" id="IPR022781">
    <property type="entry name" value="Flagellar_biosynth_FliO"/>
</dbReference>
<feature type="signal peptide" evidence="8">
    <location>
        <begin position="1"/>
        <end position="23"/>
    </location>
</feature>
<feature type="region of interest" description="Disordered" evidence="6">
    <location>
        <begin position="66"/>
        <end position="105"/>
    </location>
</feature>
<dbReference type="RefSeq" id="WP_146444001.1">
    <property type="nucleotide sequence ID" value="NZ_SJPR01000001.1"/>
</dbReference>
<gene>
    <name evidence="9" type="ORF">Pla108_12680</name>
</gene>
<evidence type="ECO:0000313" key="9">
    <source>
        <dbReference type="EMBL" id="TWU00319.1"/>
    </source>
</evidence>
<feature type="compositionally biased region" description="Basic and acidic residues" evidence="6">
    <location>
        <begin position="92"/>
        <end position="105"/>
    </location>
</feature>
<reference evidence="9 10" key="1">
    <citation type="submission" date="2019-02" db="EMBL/GenBank/DDBJ databases">
        <title>Deep-cultivation of Planctomycetes and their phenomic and genomic characterization uncovers novel biology.</title>
        <authorList>
            <person name="Wiegand S."/>
            <person name="Jogler M."/>
            <person name="Boedeker C."/>
            <person name="Pinto D."/>
            <person name="Vollmers J."/>
            <person name="Rivas-Marin E."/>
            <person name="Kohn T."/>
            <person name="Peeters S.H."/>
            <person name="Heuer A."/>
            <person name="Rast P."/>
            <person name="Oberbeckmann S."/>
            <person name="Bunk B."/>
            <person name="Jeske O."/>
            <person name="Meyerdierks A."/>
            <person name="Storesund J.E."/>
            <person name="Kallscheuer N."/>
            <person name="Luecker S."/>
            <person name="Lage O.M."/>
            <person name="Pohl T."/>
            <person name="Merkel B.J."/>
            <person name="Hornburger P."/>
            <person name="Mueller R.-W."/>
            <person name="Bruemmer F."/>
            <person name="Labrenz M."/>
            <person name="Spormann A.M."/>
            <person name="Op Den Camp H."/>
            <person name="Overmann J."/>
            <person name="Amann R."/>
            <person name="Jetten M.S.M."/>
            <person name="Mascher T."/>
            <person name="Medema M.H."/>
            <person name="Devos D.P."/>
            <person name="Kaster A.-K."/>
            <person name="Ovreas L."/>
            <person name="Rohde M."/>
            <person name="Galperin M.Y."/>
            <person name="Jogler C."/>
        </authorList>
    </citation>
    <scope>NUCLEOTIDE SEQUENCE [LARGE SCALE GENOMIC DNA]</scope>
    <source>
        <strain evidence="9 10">Pla108</strain>
    </source>
</reference>
<comment type="caution">
    <text evidence="9">The sequence shown here is derived from an EMBL/GenBank/DDBJ whole genome shotgun (WGS) entry which is preliminary data.</text>
</comment>
<evidence type="ECO:0000313" key="10">
    <source>
        <dbReference type="Proteomes" id="UP000317421"/>
    </source>
</evidence>
<protein>
    <submittedName>
        <fullName evidence="9">Flagellar biosynthesis protein, FliO</fullName>
    </submittedName>
</protein>
<name>A0A5C6AM17_9BACT</name>
<feature type="compositionally biased region" description="Low complexity" evidence="6">
    <location>
        <begin position="162"/>
        <end position="185"/>
    </location>
</feature>
<dbReference type="Pfam" id="PF04347">
    <property type="entry name" value="FliO"/>
    <property type="match status" value="1"/>
</dbReference>
<keyword evidence="10" id="KW-1185">Reference proteome</keyword>
<keyword evidence="9" id="KW-0969">Cilium</keyword>
<dbReference type="GO" id="GO:0016020">
    <property type="term" value="C:membrane"/>
    <property type="evidence" value="ECO:0007669"/>
    <property type="project" value="InterPro"/>
</dbReference>
<keyword evidence="5 7" id="KW-0472">Membrane</keyword>
<evidence type="ECO:0000256" key="6">
    <source>
        <dbReference type="SAM" id="MobiDB-lite"/>
    </source>
</evidence>
<comment type="subcellular location">
    <subcellularLocation>
        <location evidence="1">Cell membrane</location>
    </subcellularLocation>
</comment>
<dbReference type="Proteomes" id="UP000317421">
    <property type="component" value="Unassembled WGS sequence"/>
</dbReference>
<keyword evidence="8" id="KW-0732">Signal</keyword>
<organism evidence="9 10">
    <name type="scientific">Botrimarina colliarenosi</name>
    <dbReference type="NCBI Taxonomy" id="2528001"/>
    <lineage>
        <taxon>Bacteria</taxon>
        <taxon>Pseudomonadati</taxon>
        <taxon>Planctomycetota</taxon>
        <taxon>Planctomycetia</taxon>
        <taxon>Pirellulales</taxon>
        <taxon>Lacipirellulaceae</taxon>
        <taxon>Botrimarina</taxon>
    </lineage>
</organism>
<sequence length="370" mass="38446" precursor="true">MPTRCCPPLLALAALVASTSASAGDNDVLVPADAYERMRPAGASSAGPQGMRRIDTHVEPAAFHALGMGSPLAPPPSTPSPSTLSLVSPSEAPRREDTDVPEPRQFDPFEEALFATASKPSDPATPSVDETAQPETPLTNPAPLAASNAKEPVATPAPPAKTPSNPSAEAPAPSDRSSRLLGSSLAPKDARPTSDGRLANPLQSMLDWRPSSQTLTATGAGLAIAVGLLISFVWLLRCLAPKSSRPLPREVVEVLGRAPLGGKQVTQLVRIGQKLVLIAVSPDGMETLTEITDPEEVARLVAACDAQSGRGSTAEFDAFLRQMEGERTRPGFLDDRQESRGDSLGFADGAFDPRSLAAAYANTPGGRGDG</sequence>
<evidence type="ECO:0000256" key="1">
    <source>
        <dbReference type="ARBA" id="ARBA00004236"/>
    </source>
</evidence>
<keyword evidence="2" id="KW-1003">Cell membrane</keyword>
<feature type="compositionally biased region" description="Polar residues" evidence="6">
    <location>
        <begin position="128"/>
        <end position="139"/>
    </location>
</feature>
<keyword evidence="9" id="KW-0282">Flagellum</keyword>
<feature type="compositionally biased region" description="Basic and acidic residues" evidence="6">
    <location>
        <begin position="327"/>
        <end position="341"/>
    </location>
</feature>
<accession>A0A5C6AM17</accession>
<evidence type="ECO:0000256" key="3">
    <source>
        <dbReference type="ARBA" id="ARBA00022692"/>
    </source>
</evidence>
<dbReference type="OrthoDB" id="212262at2"/>
<keyword evidence="4 7" id="KW-1133">Transmembrane helix</keyword>
<keyword evidence="3 7" id="KW-0812">Transmembrane</keyword>
<proteinExistence type="predicted"/>
<feature type="region of interest" description="Disordered" evidence="6">
    <location>
        <begin position="117"/>
        <end position="200"/>
    </location>
</feature>
<dbReference type="AlphaFoldDB" id="A0A5C6AM17"/>
<dbReference type="GO" id="GO:0044781">
    <property type="term" value="P:bacterial-type flagellum organization"/>
    <property type="evidence" value="ECO:0007669"/>
    <property type="project" value="InterPro"/>
</dbReference>
<evidence type="ECO:0000256" key="4">
    <source>
        <dbReference type="ARBA" id="ARBA00022989"/>
    </source>
</evidence>
<dbReference type="EMBL" id="SJPR01000001">
    <property type="protein sequence ID" value="TWU00319.1"/>
    <property type="molecule type" value="Genomic_DNA"/>
</dbReference>
<feature type="chain" id="PRO_5023022599" evidence="8">
    <location>
        <begin position="24"/>
        <end position="370"/>
    </location>
</feature>
<evidence type="ECO:0000256" key="7">
    <source>
        <dbReference type="SAM" id="Phobius"/>
    </source>
</evidence>
<evidence type="ECO:0000256" key="8">
    <source>
        <dbReference type="SAM" id="SignalP"/>
    </source>
</evidence>
<feature type="compositionally biased region" description="Low complexity" evidence="6">
    <location>
        <begin position="80"/>
        <end position="90"/>
    </location>
</feature>